<organism evidence="2 3">
    <name type="scientific">Aureobasidium subglaciale (strain EXF-2481)</name>
    <name type="common">Aureobasidium pullulans var. subglaciale</name>
    <dbReference type="NCBI Taxonomy" id="1043005"/>
    <lineage>
        <taxon>Eukaryota</taxon>
        <taxon>Fungi</taxon>
        <taxon>Dikarya</taxon>
        <taxon>Ascomycota</taxon>
        <taxon>Pezizomycotina</taxon>
        <taxon>Dothideomycetes</taxon>
        <taxon>Dothideomycetidae</taxon>
        <taxon>Dothideales</taxon>
        <taxon>Saccotheciaceae</taxon>
        <taxon>Aureobasidium</taxon>
    </lineage>
</organism>
<dbReference type="Proteomes" id="UP000030641">
    <property type="component" value="Unassembled WGS sequence"/>
</dbReference>
<proteinExistence type="predicted"/>
<dbReference type="AlphaFoldDB" id="A0A074YC42"/>
<reference evidence="2 3" key="1">
    <citation type="journal article" date="2014" name="BMC Genomics">
        <title>Genome sequencing of four Aureobasidium pullulans varieties: biotechnological potential, stress tolerance, and description of new species.</title>
        <authorList>
            <person name="Gostin Ar C."/>
            <person name="Ohm R.A."/>
            <person name="Kogej T."/>
            <person name="Sonjak S."/>
            <person name="Turk M."/>
            <person name="Zajc J."/>
            <person name="Zalar P."/>
            <person name="Grube M."/>
            <person name="Sun H."/>
            <person name="Han J."/>
            <person name="Sharma A."/>
            <person name="Chiniquy J."/>
            <person name="Ngan C.Y."/>
            <person name="Lipzen A."/>
            <person name="Barry K."/>
            <person name="Grigoriev I.V."/>
            <person name="Gunde-Cimerman N."/>
        </authorList>
    </citation>
    <scope>NUCLEOTIDE SEQUENCE [LARGE SCALE GENOMIC DNA]</scope>
    <source>
        <strain evidence="2 3">EXF-2481</strain>
    </source>
</reference>
<feature type="compositionally biased region" description="Polar residues" evidence="1">
    <location>
        <begin position="317"/>
        <end position="327"/>
    </location>
</feature>
<feature type="compositionally biased region" description="Pro residues" evidence="1">
    <location>
        <begin position="342"/>
        <end position="353"/>
    </location>
</feature>
<dbReference type="OrthoDB" id="3882645at2759"/>
<accession>A0A074YC42</accession>
<gene>
    <name evidence="2" type="ORF">AUEXF2481DRAFT_41820</name>
</gene>
<dbReference type="HOGENOM" id="CLU_528889_0_0_1"/>
<evidence type="ECO:0000313" key="2">
    <source>
        <dbReference type="EMBL" id="KEQ93584.1"/>
    </source>
</evidence>
<protein>
    <submittedName>
        <fullName evidence="2">Uncharacterized protein</fullName>
    </submittedName>
</protein>
<dbReference type="EMBL" id="KL584765">
    <property type="protein sequence ID" value="KEQ93584.1"/>
    <property type="molecule type" value="Genomic_DNA"/>
</dbReference>
<feature type="region of interest" description="Disordered" evidence="1">
    <location>
        <begin position="231"/>
        <end position="354"/>
    </location>
</feature>
<evidence type="ECO:0000256" key="1">
    <source>
        <dbReference type="SAM" id="MobiDB-lite"/>
    </source>
</evidence>
<keyword evidence="3" id="KW-1185">Reference proteome</keyword>
<name>A0A074YC42_AURSE</name>
<dbReference type="RefSeq" id="XP_013342069.1">
    <property type="nucleotide sequence ID" value="XM_013486615.1"/>
</dbReference>
<dbReference type="GeneID" id="25366972"/>
<sequence>MYPSPSSVAFESGREPVWYLKERVVLTWHDHDNNRALHLGEPSPLNKDASLVLWLGLDQADNRAAAMLQLTVTHYVKGKRKRFDLFSIPTGLQLIDDELPILGLDEIPSDISYMFGNVEGCSKSRFLRLSLCKNIASLSLMPIRNSTRAVQGAAEHVMLSAQAFAESARGFEVYMGYSTYAHQALTREMHALESRYTVPSFNLESSYSHNGGAFNLWDDYLDTKSTRTATNADADLEHRHAHRRKRARHHQGETGPDGDDQCSQTKGQGPRTTEADAPPAYSKACEPVQVPASDCAPSPRSTKCRDGDSVVPLTPLAQGSCTTTSFQLDPLDTPESLRLGPPFSPRVTPPQRPLPLDDQLIPLMNGRSDINSTLHKAFATWLLNMGKLRPYIHEDPDLYTMLVAYGLAVQREDITRFPNIKARATSLVLKAHVTCIAEPRDWAIPAEKLVQKLVRWMCGLVLHADEELINDLLLLTQMAIGLTRHDDPSAVALARREEYLLQEATCVANFFVTYAQPLSRHLEI</sequence>
<evidence type="ECO:0000313" key="3">
    <source>
        <dbReference type="Proteomes" id="UP000030641"/>
    </source>
</evidence>
<feature type="compositionally biased region" description="Basic residues" evidence="1">
    <location>
        <begin position="239"/>
        <end position="249"/>
    </location>
</feature>
<dbReference type="InParanoid" id="A0A074YC42"/>
<feature type="compositionally biased region" description="Polar residues" evidence="1">
    <location>
        <begin position="261"/>
        <end position="271"/>
    </location>
</feature>